<sequence length="839" mass="92889">MEQWLPPNSQNSVSLIRVDGGEIWTVLSPQRRARSPSRLTTFSDANGLVYLDSLPELIMNGPHPKRRDPLADMLPADWERPEKHDLEPIKETPIQSKIKTQPATDAQTQSKTPPLTLDMPWNSASSRTRPTKTRPTQAKPKLKSRKDAGSTLPNDPDKSTDSTSPHVGSAVRRSPRISKLIALQKLQTTTLSSSPSEIEKDNRQSKLALVPVIPRKRKAARTQGTKTSEASGSDTRDNKTSGAQPSKIQRTGKASPANAEPATKDSEVARLGPTDTEVQTPAEPEEQTPLHHNRPENRSLASNQLQTPHYLEESALSYHNRVEKQESAVTGVQGPSELEETLRPPHEITQKTKTQPIYRDQAIQAFGSLTISNDEPPAEIAVASTRYEQRPSRKPAGLVHHVVDDLPKGIPKDASYLPAPKDLVPTHIAHVWDKLAKRGPQHQTHDIRQTPEPDLVPHPADRGEDHYGVDSVRSSSPLFMGQGPGYDDDQEPGAAPWPPRKIFPNGFDTYESQVSQPNPASTLHEQPSYNRLPVPASAQHFDSAYSLPHAANLTNELGGMPVQHPLSQGSASAFSEQSGETSPEEVWRRETEDESTYAIVHKIGMMLHRALKPREEVVDDIVKEYLENSVLLLKQMSTCHQTERQTTVDNHKAVTEALYSLFDTAWQDVRDLQERLQSFDISKILASTCKPGYARSSQTLNRLCDEHLSNCVEQSSRATTQDEDPAKKKGDLVEVFKSQLYEQIGHSDASTTKLQMINAEADMFIERLRNDELGFPTQKPDAQFVEDDPETISRAMGQAADGLSNSKQNRAPAGKPLPGSSQEPIEVSSHCESDSDYVD</sequence>
<feature type="compositionally biased region" description="Polar residues" evidence="1">
    <location>
        <begin position="240"/>
        <end position="249"/>
    </location>
</feature>
<name>A0A8S8ZUC1_SORMA</name>
<feature type="region of interest" description="Disordered" evidence="1">
    <location>
        <begin position="78"/>
        <end position="356"/>
    </location>
</feature>
<dbReference type="AlphaFoldDB" id="A0A8S8ZUC1"/>
<feature type="compositionally biased region" description="Polar residues" evidence="1">
    <location>
        <begin position="93"/>
        <end position="113"/>
    </location>
</feature>
<feature type="compositionally biased region" description="Low complexity" evidence="1">
    <location>
        <begin position="123"/>
        <end position="139"/>
    </location>
</feature>
<accession>A0A8S8ZUC1</accession>
<feature type="region of interest" description="Disordered" evidence="1">
    <location>
        <begin position="788"/>
        <end position="839"/>
    </location>
</feature>
<dbReference type="VEuPathDB" id="FungiDB:SMAC_01425"/>
<evidence type="ECO:0000313" key="2">
    <source>
        <dbReference type="EMBL" id="KAA8633058.1"/>
    </source>
</evidence>
<proteinExistence type="predicted"/>
<feature type="compositionally biased region" description="Polar residues" evidence="1">
    <location>
        <begin position="222"/>
        <end position="233"/>
    </location>
</feature>
<evidence type="ECO:0000256" key="1">
    <source>
        <dbReference type="SAM" id="MobiDB-lite"/>
    </source>
</evidence>
<organism evidence="2 3">
    <name type="scientific">Sordaria macrospora</name>
    <dbReference type="NCBI Taxonomy" id="5147"/>
    <lineage>
        <taxon>Eukaryota</taxon>
        <taxon>Fungi</taxon>
        <taxon>Dikarya</taxon>
        <taxon>Ascomycota</taxon>
        <taxon>Pezizomycotina</taxon>
        <taxon>Sordariomycetes</taxon>
        <taxon>Sordariomycetidae</taxon>
        <taxon>Sordariales</taxon>
        <taxon>Sordariaceae</taxon>
        <taxon>Sordaria</taxon>
    </lineage>
</organism>
<feature type="region of interest" description="Disordered" evidence="1">
    <location>
        <begin position="561"/>
        <end position="591"/>
    </location>
</feature>
<feature type="region of interest" description="Disordered" evidence="1">
    <location>
        <begin position="438"/>
        <end position="530"/>
    </location>
</feature>
<dbReference type="OMA" id="LYEQIGH"/>
<comment type="caution">
    <text evidence="2">The sequence shown here is derived from an EMBL/GenBank/DDBJ whole genome shotgun (WGS) entry which is preliminary data.</text>
</comment>
<dbReference type="Proteomes" id="UP000433876">
    <property type="component" value="Unassembled WGS sequence"/>
</dbReference>
<feature type="compositionally biased region" description="Basic and acidic residues" evidence="1">
    <location>
        <begin position="340"/>
        <end position="350"/>
    </location>
</feature>
<feature type="compositionally biased region" description="Basic and acidic residues" evidence="1">
    <location>
        <begin position="78"/>
        <end position="90"/>
    </location>
</feature>
<feature type="compositionally biased region" description="Basic and acidic residues" evidence="1">
    <location>
        <begin position="459"/>
        <end position="468"/>
    </location>
</feature>
<feature type="compositionally biased region" description="Polar residues" evidence="1">
    <location>
        <begin position="185"/>
        <end position="196"/>
    </location>
</feature>
<gene>
    <name evidence="2" type="ORF">SMACR_01425</name>
</gene>
<protein>
    <submittedName>
        <fullName evidence="2">Uncharacterized protein</fullName>
    </submittedName>
</protein>
<feature type="compositionally biased region" description="Polar residues" evidence="1">
    <location>
        <begin position="565"/>
        <end position="581"/>
    </location>
</feature>
<reference evidence="2 3" key="1">
    <citation type="submission" date="2017-07" db="EMBL/GenBank/DDBJ databases">
        <title>Genome sequence of the Sordaria macrospora wild type strain R19027.</title>
        <authorList>
            <person name="Nowrousian M."/>
            <person name="Teichert I."/>
            <person name="Kueck U."/>
        </authorList>
    </citation>
    <scope>NUCLEOTIDE SEQUENCE [LARGE SCALE GENOMIC DNA]</scope>
    <source>
        <strain evidence="2 3">R19027</strain>
        <tissue evidence="2">Mycelium</tissue>
    </source>
</reference>
<feature type="compositionally biased region" description="Polar residues" evidence="1">
    <location>
        <begin position="510"/>
        <end position="529"/>
    </location>
</feature>
<evidence type="ECO:0000313" key="3">
    <source>
        <dbReference type="Proteomes" id="UP000433876"/>
    </source>
</evidence>
<dbReference type="EMBL" id="NMPR01000043">
    <property type="protein sequence ID" value="KAA8633058.1"/>
    <property type="molecule type" value="Genomic_DNA"/>
</dbReference>